<keyword evidence="3" id="KW-0663">Pyridoxal phosphate</keyword>
<name>A0ABQ1SWP5_9GAMM</name>
<evidence type="ECO:0000256" key="2">
    <source>
        <dbReference type="ARBA" id="ARBA00002786"/>
    </source>
</evidence>
<comment type="caution">
    <text evidence="4">The sequence shown here is derived from an EMBL/GenBank/DDBJ whole genome shotgun (WGS) entry which is preliminary data.</text>
</comment>
<dbReference type="SUPFAM" id="SSF53686">
    <property type="entry name" value="Tryptophan synthase beta subunit-like PLP-dependent enzymes"/>
    <property type="match status" value="1"/>
</dbReference>
<dbReference type="PANTHER" id="PTHR48077">
    <property type="entry name" value="TRYPTOPHAN SYNTHASE-RELATED"/>
    <property type="match status" value="1"/>
</dbReference>
<sequence length="103" mass="11500">MSELKLNPYFGEYGGMYVPQILMPALKQLESAFVEAQNDPAFQAEFTELLKNYAGRPTALTLTRNLSPNDKVKIYLKREDLLHGGAHKTTRGCHRPGLRPAGP</sequence>
<proteinExistence type="predicted"/>
<keyword evidence="5" id="KW-1185">Reference proteome</keyword>
<evidence type="ECO:0008006" key="6">
    <source>
        <dbReference type="Google" id="ProtNLM"/>
    </source>
</evidence>
<comment type="function">
    <text evidence="2">The beta subunit is responsible for the synthesis of L-tryptophan from indole and L-serine.</text>
</comment>
<evidence type="ECO:0000313" key="5">
    <source>
        <dbReference type="Proteomes" id="UP000606498"/>
    </source>
</evidence>
<evidence type="ECO:0000256" key="1">
    <source>
        <dbReference type="ARBA" id="ARBA00001933"/>
    </source>
</evidence>
<evidence type="ECO:0000313" key="4">
    <source>
        <dbReference type="EMBL" id="GGE68629.1"/>
    </source>
</evidence>
<comment type="cofactor">
    <cofactor evidence="1">
        <name>pyridoxal 5'-phosphate</name>
        <dbReference type="ChEBI" id="CHEBI:597326"/>
    </cofactor>
</comment>
<reference evidence="5" key="1">
    <citation type="journal article" date="2019" name="Int. J. Syst. Evol. Microbiol.">
        <title>The Global Catalogue of Microorganisms (GCM) 10K type strain sequencing project: providing services to taxonomists for standard genome sequencing and annotation.</title>
        <authorList>
            <consortium name="The Broad Institute Genomics Platform"/>
            <consortium name="The Broad Institute Genome Sequencing Center for Infectious Disease"/>
            <person name="Wu L."/>
            <person name="Ma J."/>
        </authorList>
    </citation>
    <scope>NUCLEOTIDE SEQUENCE [LARGE SCALE GENOMIC DNA]</scope>
    <source>
        <strain evidence="5">CGMCC 1.16033</strain>
    </source>
</reference>
<dbReference type="Proteomes" id="UP000606498">
    <property type="component" value="Unassembled WGS sequence"/>
</dbReference>
<dbReference type="EMBL" id="BMKO01000001">
    <property type="protein sequence ID" value="GGE68629.1"/>
    <property type="molecule type" value="Genomic_DNA"/>
</dbReference>
<evidence type="ECO:0000256" key="3">
    <source>
        <dbReference type="ARBA" id="ARBA00022898"/>
    </source>
</evidence>
<organism evidence="4 5">
    <name type="scientific">Shewanella carassii</name>
    <dbReference type="NCBI Taxonomy" id="1987584"/>
    <lineage>
        <taxon>Bacteria</taxon>
        <taxon>Pseudomonadati</taxon>
        <taxon>Pseudomonadota</taxon>
        <taxon>Gammaproteobacteria</taxon>
        <taxon>Alteromonadales</taxon>
        <taxon>Shewanellaceae</taxon>
        <taxon>Shewanella</taxon>
    </lineage>
</organism>
<dbReference type="InterPro" id="IPR036052">
    <property type="entry name" value="TrpB-like_PALP_sf"/>
</dbReference>
<gene>
    <name evidence="4" type="ORF">GCM10011520_06530</name>
</gene>
<accession>A0ABQ1SWP5</accession>
<dbReference type="Gene3D" id="3.40.50.1100">
    <property type="match status" value="1"/>
</dbReference>
<dbReference type="PANTHER" id="PTHR48077:SF3">
    <property type="entry name" value="TRYPTOPHAN SYNTHASE"/>
    <property type="match status" value="1"/>
</dbReference>
<dbReference type="InterPro" id="IPR023026">
    <property type="entry name" value="Trp_synth_beta/beta-like"/>
</dbReference>
<protein>
    <recommendedName>
        <fullName evidence="6">Tryptophan synthase</fullName>
    </recommendedName>
</protein>